<sequence>MIKLKIALIAMAILLLNIPSFAQEVFCKVSGNISGLDKAAKITISRNRTSSIPVKTTVTKINGDFSFTLPAIMFNELYDLKVEGARGTANFIAEKGTVKITGEKERIYLAVVKGTPENDHWNNYQKFSQEQSKQNNHLTMNADKFTEEERIAIFNKVQQRQENYTDSLVQNYPKSVVALYIAKIPLMMMKHDQIDSLLTVFKPGFAKHPYYLAMKTRADILRKVAPGAIAPDFTVIKPDGTSKISLSSFRGKYVLLDFWASWCVPCREENIHTKTIYQKFNPAGLEVISFSLDSDIKAWRDALKQDGLIWHNASDLVGGTRSPVAKNYGIDGIPALWLIDPTGKIIAEGIRGETLEALLESIFSKNKGE</sequence>
<proteinExistence type="predicted"/>
<keyword evidence="3" id="KW-1015">Disulfide bond</keyword>
<dbReference type="InterPro" id="IPR017937">
    <property type="entry name" value="Thioredoxin_CS"/>
</dbReference>
<keyword evidence="4" id="KW-0676">Redox-active center</keyword>
<evidence type="ECO:0000313" key="7">
    <source>
        <dbReference type="EMBL" id="SFG67838.1"/>
    </source>
</evidence>
<dbReference type="InterPro" id="IPR000866">
    <property type="entry name" value="AhpC/TSA"/>
</dbReference>
<dbReference type="AlphaFoldDB" id="A0A1I2TSK4"/>
<dbReference type="PROSITE" id="PS51352">
    <property type="entry name" value="THIOREDOXIN_2"/>
    <property type="match status" value="1"/>
</dbReference>
<keyword evidence="5" id="KW-0732">Signal</keyword>
<dbReference type="STRING" id="414048.SAMN04489864_101567"/>
<feature type="domain" description="Thioredoxin" evidence="6">
    <location>
        <begin position="224"/>
        <end position="367"/>
    </location>
</feature>
<dbReference type="CDD" id="cd02966">
    <property type="entry name" value="TlpA_like_family"/>
    <property type="match status" value="1"/>
</dbReference>
<organism evidence="7 8">
    <name type="scientific">Pedobacter insulae</name>
    <dbReference type="NCBI Taxonomy" id="414048"/>
    <lineage>
        <taxon>Bacteria</taxon>
        <taxon>Pseudomonadati</taxon>
        <taxon>Bacteroidota</taxon>
        <taxon>Sphingobacteriia</taxon>
        <taxon>Sphingobacteriales</taxon>
        <taxon>Sphingobacteriaceae</taxon>
        <taxon>Pedobacter</taxon>
    </lineage>
</organism>
<keyword evidence="8" id="KW-1185">Reference proteome</keyword>
<dbReference type="InterPro" id="IPR036249">
    <property type="entry name" value="Thioredoxin-like_sf"/>
</dbReference>
<dbReference type="GO" id="GO:0016209">
    <property type="term" value="F:antioxidant activity"/>
    <property type="evidence" value="ECO:0007669"/>
    <property type="project" value="InterPro"/>
</dbReference>
<dbReference type="EMBL" id="FOPP01000001">
    <property type="protein sequence ID" value="SFG67838.1"/>
    <property type="molecule type" value="Genomic_DNA"/>
</dbReference>
<dbReference type="GO" id="GO:0030313">
    <property type="term" value="C:cell envelope"/>
    <property type="evidence" value="ECO:0007669"/>
    <property type="project" value="UniProtKB-SubCell"/>
</dbReference>
<name>A0A1I2TSK4_9SPHI</name>
<protein>
    <submittedName>
        <fullName evidence="7">Peroxiredoxin</fullName>
    </submittedName>
</protein>
<feature type="chain" id="PRO_5011664333" evidence="5">
    <location>
        <begin position="23"/>
        <end position="369"/>
    </location>
</feature>
<evidence type="ECO:0000256" key="1">
    <source>
        <dbReference type="ARBA" id="ARBA00004196"/>
    </source>
</evidence>
<dbReference type="PANTHER" id="PTHR42852">
    <property type="entry name" value="THIOL:DISULFIDE INTERCHANGE PROTEIN DSBE"/>
    <property type="match status" value="1"/>
</dbReference>
<dbReference type="Pfam" id="PF14289">
    <property type="entry name" value="DUF4369"/>
    <property type="match status" value="1"/>
</dbReference>
<dbReference type="PANTHER" id="PTHR42852:SF6">
    <property type="entry name" value="THIOL:DISULFIDE INTERCHANGE PROTEIN DSBE"/>
    <property type="match status" value="1"/>
</dbReference>
<evidence type="ECO:0000313" key="8">
    <source>
        <dbReference type="Proteomes" id="UP000199666"/>
    </source>
</evidence>
<evidence type="ECO:0000256" key="2">
    <source>
        <dbReference type="ARBA" id="ARBA00022748"/>
    </source>
</evidence>
<dbReference type="Proteomes" id="UP000199666">
    <property type="component" value="Unassembled WGS sequence"/>
</dbReference>
<dbReference type="PROSITE" id="PS00194">
    <property type="entry name" value="THIOREDOXIN_1"/>
    <property type="match status" value="1"/>
</dbReference>
<dbReference type="SUPFAM" id="SSF52833">
    <property type="entry name" value="Thioredoxin-like"/>
    <property type="match status" value="1"/>
</dbReference>
<dbReference type="GO" id="GO:0016491">
    <property type="term" value="F:oxidoreductase activity"/>
    <property type="evidence" value="ECO:0007669"/>
    <property type="project" value="InterPro"/>
</dbReference>
<feature type="signal peptide" evidence="5">
    <location>
        <begin position="1"/>
        <end position="22"/>
    </location>
</feature>
<dbReference type="Gene3D" id="3.40.30.10">
    <property type="entry name" value="Glutaredoxin"/>
    <property type="match status" value="1"/>
</dbReference>
<accession>A0A1I2TSK4</accession>
<keyword evidence="2" id="KW-0201">Cytochrome c-type biogenesis</keyword>
<dbReference type="GO" id="GO:0017004">
    <property type="term" value="P:cytochrome complex assembly"/>
    <property type="evidence" value="ECO:0007669"/>
    <property type="project" value="UniProtKB-KW"/>
</dbReference>
<evidence type="ECO:0000256" key="4">
    <source>
        <dbReference type="ARBA" id="ARBA00023284"/>
    </source>
</evidence>
<dbReference type="Pfam" id="PF00578">
    <property type="entry name" value="AhpC-TSA"/>
    <property type="match status" value="1"/>
</dbReference>
<dbReference type="InterPro" id="IPR025380">
    <property type="entry name" value="DUF4369"/>
</dbReference>
<evidence type="ECO:0000256" key="5">
    <source>
        <dbReference type="SAM" id="SignalP"/>
    </source>
</evidence>
<evidence type="ECO:0000256" key="3">
    <source>
        <dbReference type="ARBA" id="ARBA00023157"/>
    </source>
</evidence>
<evidence type="ECO:0000259" key="6">
    <source>
        <dbReference type="PROSITE" id="PS51352"/>
    </source>
</evidence>
<dbReference type="InterPro" id="IPR050553">
    <property type="entry name" value="Thioredoxin_ResA/DsbE_sf"/>
</dbReference>
<gene>
    <name evidence="7" type="ORF">SAMN04489864_101567</name>
</gene>
<reference evidence="7 8" key="1">
    <citation type="submission" date="2016-10" db="EMBL/GenBank/DDBJ databases">
        <authorList>
            <person name="de Groot N.N."/>
        </authorList>
    </citation>
    <scope>NUCLEOTIDE SEQUENCE [LARGE SCALE GENOMIC DNA]</scope>
    <source>
        <strain evidence="7 8">DSM 18684</strain>
    </source>
</reference>
<dbReference type="InterPro" id="IPR013766">
    <property type="entry name" value="Thioredoxin_domain"/>
</dbReference>
<comment type="subcellular location">
    <subcellularLocation>
        <location evidence="1">Cell envelope</location>
    </subcellularLocation>
</comment>